<accession>A0A175WF21</accession>
<evidence type="ECO:0000256" key="2">
    <source>
        <dbReference type="ARBA" id="ARBA00022670"/>
    </source>
</evidence>
<evidence type="ECO:0000256" key="5">
    <source>
        <dbReference type="ARBA" id="ARBA00022807"/>
    </source>
</evidence>
<keyword evidence="5 7" id="KW-0788">Thiol protease</keyword>
<keyword evidence="10" id="KW-1185">Reference proteome</keyword>
<dbReference type="InterPro" id="IPR001578">
    <property type="entry name" value="Peptidase_C12_UCH"/>
</dbReference>
<name>A0A175WF21_9PEZI</name>
<dbReference type="EC" id="3.4.19.12" evidence="7"/>
<evidence type="ECO:0000313" key="9">
    <source>
        <dbReference type="EMBL" id="KXX82417.1"/>
    </source>
</evidence>
<dbReference type="VEuPathDB" id="FungiDB:MMYC01_201368"/>
<keyword evidence="2 7" id="KW-0645">Protease</keyword>
<evidence type="ECO:0000256" key="3">
    <source>
        <dbReference type="ARBA" id="ARBA00022786"/>
    </source>
</evidence>
<dbReference type="SUPFAM" id="SSF51197">
    <property type="entry name" value="Clavaminate synthase-like"/>
    <property type="match status" value="1"/>
</dbReference>
<dbReference type="AlphaFoldDB" id="A0A175WF21"/>
<dbReference type="OrthoDB" id="427186at2759"/>
<keyword evidence="4 7" id="KW-0378">Hydrolase</keyword>
<dbReference type="GO" id="GO:0006511">
    <property type="term" value="P:ubiquitin-dependent protein catabolic process"/>
    <property type="evidence" value="ECO:0007669"/>
    <property type="project" value="UniProtKB-UniRule"/>
</dbReference>
<comment type="caution">
    <text evidence="6">Lacks conserved residue(s) required for the propagation of feature annotation.</text>
</comment>
<evidence type="ECO:0000256" key="4">
    <source>
        <dbReference type="ARBA" id="ARBA00022801"/>
    </source>
</evidence>
<dbReference type="PRINTS" id="PR00707">
    <property type="entry name" value="UBCTHYDRLASE"/>
</dbReference>
<dbReference type="Gene3D" id="3.40.532.10">
    <property type="entry name" value="Peptidase C12, ubiquitin carboxyl-terminal hydrolase"/>
    <property type="match status" value="1"/>
</dbReference>
<sequence>MGDTVQDSSDAAASLPLRPLKVFTMLENNPEVMNYLARRLGVSEELAFYDVYSLYDAEMMALVPRPVFALLVTIPMNAAWRQDRDAEDAALEWYSGSGPSEPVLWFQQTVIHGCGLIGLLHCVANGIPAKMMVPGSELANFVEKAIPLGMDDRAKFLNDADALHEASEAASALGDSRVLGTEEDSIHHFVALVKGRDGNLWELEGSRKGPLNRGPLGEDDDAFSERALELGIKRLIEIQPQRAWPHTGLGLITFLGLDAAGGVEIEDRAKPGEFLPVICEDSTEVAVYISSTMESLINGFLRAVLH</sequence>
<dbReference type="GO" id="GO:0005737">
    <property type="term" value="C:cytoplasm"/>
    <property type="evidence" value="ECO:0007669"/>
    <property type="project" value="TreeGrafter"/>
</dbReference>
<protein>
    <recommendedName>
        <fullName evidence="7">Ubiquitin carboxyl-terminal hydrolase</fullName>
        <ecNumber evidence="7">3.4.19.12</ecNumber>
    </recommendedName>
</protein>
<comment type="caution">
    <text evidence="9">The sequence shown here is derived from an EMBL/GenBank/DDBJ whole genome shotgun (WGS) entry which is preliminary data.</text>
</comment>
<dbReference type="Pfam" id="PF01088">
    <property type="entry name" value="Peptidase_C12"/>
    <property type="match status" value="1"/>
</dbReference>
<dbReference type="InterPro" id="IPR036959">
    <property type="entry name" value="Peptidase_C12_UCH_sf"/>
</dbReference>
<comment type="similarity">
    <text evidence="6 7">Belongs to the peptidase C12 family.</text>
</comment>
<evidence type="ECO:0000256" key="1">
    <source>
        <dbReference type="ARBA" id="ARBA00000707"/>
    </source>
</evidence>
<evidence type="ECO:0000256" key="7">
    <source>
        <dbReference type="RuleBase" id="RU361215"/>
    </source>
</evidence>
<gene>
    <name evidence="9" type="ORF">MMYC01_201368</name>
</gene>
<evidence type="ECO:0000259" key="8">
    <source>
        <dbReference type="PROSITE" id="PS52048"/>
    </source>
</evidence>
<dbReference type="PANTHER" id="PTHR10589:SF41">
    <property type="entry name" value="UBIQUITIN CARBOXYL-TERMINAL HYDROLASE"/>
    <property type="match status" value="1"/>
</dbReference>
<evidence type="ECO:0000313" key="10">
    <source>
        <dbReference type="Proteomes" id="UP000078237"/>
    </source>
</evidence>
<dbReference type="EMBL" id="LCTW02000015">
    <property type="protein sequence ID" value="KXX82417.1"/>
    <property type="molecule type" value="Genomic_DNA"/>
</dbReference>
<organism evidence="9 10">
    <name type="scientific">Madurella mycetomatis</name>
    <dbReference type="NCBI Taxonomy" id="100816"/>
    <lineage>
        <taxon>Eukaryota</taxon>
        <taxon>Fungi</taxon>
        <taxon>Dikarya</taxon>
        <taxon>Ascomycota</taxon>
        <taxon>Pezizomycotina</taxon>
        <taxon>Sordariomycetes</taxon>
        <taxon>Sordariomycetidae</taxon>
        <taxon>Sordariales</taxon>
        <taxon>Sordariales incertae sedis</taxon>
        <taxon>Madurella</taxon>
    </lineage>
</organism>
<evidence type="ECO:0000256" key="6">
    <source>
        <dbReference type="PROSITE-ProRule" id="PRU01393"/>
    </source>
</evidence>
<dbReference type="GO" id="GO:0016579">
    <property type="term" value="P:protein deubiquitination"/>
    <property type="evidence" value="ECO:0007669"/>
    <property type="project" value="TreeGrafter"/>
</dbReference>
<dbReference type="STRING" id="100816.A0A175WF21"/>
<comment type="catalytic activity">
    <reaction evidence="1 7">
        <text>Thiol-dependent hydrolysis of ester, thioester, amide, peptide and isopeptide bonds formed by the C-terminal Gly of ubiquitin (a 76-residue protein attached to proteins as an intracellular targeting signal).</text>
        <dbReference type="EC" id="3.4.19.12"/>
    </reaction>
</comment>
<dbReference type="GO" id="GO:0004843">
    <property type="term" value="F:cysteine-type deubiquitinase activity"/>
    <property type="evidence" value="ECO:0007669"/>
    <property type="project" value="UniProtKB-EC"/>
</dbReference>
<proteinExistence type="inferred from homology"/>
<feature type="domain" description="UCH catalytic" evidence="8">
    <location>
        <begin position="22"/>
        <end position="262"/>
    </location>
</feature>
<dbReference type="SUPFAM" id="SSF54001">
    <property type="entry name" value="Cysteine proteinases"/>
    <property type="match status" value="1"/>
</dbReference>
<reference evidence="9 10" key="1">
    <citation type="journal article" date="2016" name="Genome Announc.">
        <title>Genome Sequence of Madurella mycetomatis mm55, Isolated from a Human Mycetoma Case in Sudan.</title>
        <authorList>
            <person name="Smit S."/>
            <person name="Derks M.F."/>
            <person name="Bervoets S."/>
            <person name="Fahal A."/>
            <person name="van Leeuwen W."/>
            <person name="van Belkum A."/>
            <person name="van de Sande W.W."/>
        </authorList>
    </citation>
    <scope>NUCLEOTIDE SEQUENCE [LARGE SCALE GENOMIC DNA]</scope>
    <source>
        <strain evidence="10">mm55</strain>
    </source>
</reference>
<keyword evidence="3 7" id="KW-0833">Ubl conjugation pathway</keyword>
<dbReference type="InterPro" id="IPR038765">
    <property type="entry name" value="Papain-like_cys_pep_sf"/>
</dbReference>
<dbReference type="PROSITE" id="PS52048">
    <property type="entry name" value="UCH_DOMAIN"/>
    <property type="match status" value="1"/>
</dbReference>
<dbReference type="Proteomes" id="UP000078237">
    <property type="component" value="Unassembled WGS sequence"/>
</dbReference>
<dbReference type="PANTHER" id="PTHR10589">
    <property type="entry name" value="UBIQUITIN CARBOXYL-TERMINAL HYDROLASE"/>
    <property type="match status" value="1"/>
</dbReference>